<name>A0AA97P6M9_PYRO3</name>
<organism evidence="2">
    <name type="scientific">Pyricularia oryzae (strain Y34)</name>
    <name type="common">Rice blast fungus</name>
    <name type="synonym">Magnaporthe oryzae</name>
    <dbReference type="NCBI Taxonomy" id="1143189"/>
    <lineage>
        <taxon>Eukaryota</taxon>
        <taxon>Fungi</taxon>
        <taxon>Dikarya</taxon>
        <taxon>Ascomycota</taxon>
        <taxon>Pezizomycotina</taxon>
        <taxon>Sordariomycetes</taxon>
        <taxon>Sordariomycetidae</taxon>
        <taxon>Magnaporthales</taxon>
        <taxon>Pyriculariaceae</taxon>
        <taxon>Pyricularia</taxon>
    </lineage>
</organism>
<dbReference type="GO" id="GO:0034965">
    <property type="term" value="P:intronic box C/D snoRNA processing"/>
    <property type="evidence" value="ECO:0007669"/>
    <property type="project" value="TreeGrafter"/>
</dbReference>
<evidence type="ECO:0000313" key="2">
    <source>
        <dbReference type="EMBL" id="ELQ43041.1"/>
    </source>
</evidence>
<dbReference type="PANTHER" id="PTHR28272">
    <property type="entry name" value="RIBONUCLEASES P/MRP PROTEIN SUBUNIT POP3"/>
    <property type="match status" value="1"/>
</dbReference>
<dbReference type="AlphaFoldDB" id="A0AA97P6M9"/>
<sequence length="251" mass="27904">MERKRLLHHLDTPFSAVQWFALLARPHVLPEDQDTVLELLCRIFATTSYIRRDYRRAHLVPSKGKRTKKKSKKQASDGQTPGSERPRPPPPELSAFVDVGLASITRCLQQDSESSVISSSGDQQSPENLKGTPYAMILVARSGHSSAFHSHFPQMVAMASKSHPDQPAIRLVGFSKSCEDRLSDCLGVPRVSSVALRPGAPLSKPLIEFVRQHVPVIEIPWVKEVVDGYQETKIKTVEAPIGRKKQKVTTT</sequence>
<reference evidence="2" key="1">
    <citation type="journal article" date="2012" name="PLoS Genet.">
        <title>Comparative analysis of the genomes of two field isolates of the rice blast fungus Magnaporthe oryzae.</title>
        <authorList>
            <person name="Xue M."/>
            <person name="Yang J."/>
            <person name="Li Z."/>
            <person name="Hu S."/>
            <person name="Yao N."/>
            <person name="Dean R.A."/>
            <person name="Zhao W."/>
            <person name="Shen M."/>
            <person name="Zhang H."/>
            <person name="Li C."/>
            <person name="Liu L."/>
            <person name="Cao L."/>
            <person name="Xu X."/>
            <person name="Xing Y."/>
            <person name="Hsiang T."/>
            <person name="Zhang Z."/>
            <person name="Xu J.R."/>
            <person name="Peng Y.L."/>
        </authorList>
    </citation>
    <scope>NUCLEOTIDE SEQUENCE</scope>
    <source>
        <strain evidence="2">Y34</strain>
    </source>
</reference>
<gene>
    <name evidence="2" type="ORF">OOU_Y34scaffold00174g6</name>
</gene>
<dbReference type="GO" id="GO:0000172">
    <property type="term" value="C:ribonuclease MRP complex"/>
    <property type="evidence" value="ECO:0007669"/>
    <property type="project" value="TreeGrafter"/>
</dbReference>
<dbReference type="PANTHER" id="PTHR28272:SF1">
    <property type="entry name" value="RIBONUCLEASES P_MRP PROTEIN SUBUNIT POP3"/>
    <property type="match status" value="1"/>
</dbReference>
<feature type="compositionally biased region" description="Basic residues" evidence="1">
    <location>
        <begin position="57"/>
        <end position="73"/>
    </location>
</feature>
<proteinExistence type="predicted"/>
<dbReference type="Proteomes" id="UP000011086">
    <property type="component" value="Unassembled WGS sequence"/>
</dbReference>
<dbReference type="GO" id="GO:0005829">
    <property type="term" value="C:cytosol"/>
    <property type="evidence" value="ECO:0007669"/>
    <property type="project" value="TreeGrafter"/>
</dbReference>
<dbReference type="GO" id="GO:0000171">
    <property type="term" value="F:ribonuclease MRP activity"/>
    <property type="evidence" value="ECO:0007669"/>
    <property type="project" value="TreeGrafter"/>
</dbReference>
<dbReference type="GO" id="GO:0004526">
    <property type="term" value="F:ribonuclease P activity"/>
    <property type="evidence" value="ECO:0007669"/>
    <property type="project" value="TreeGrafter"/>
</dbReference>
<accession>A0AA97P6M9</accession>
<dbReference type="EMBL" id="JH792938">
    <property type="protein sequence ID" value="ELQ43041.1"/>
    <property type="molecule type" value="Genomic_DNA"/>
</dbReference>
<protein>
    <submittedName>
        <fullName evidence="2">Uncharacterized protein</fullName>
    </submittedName>
</protein>
<dbReference type="GO" id="GO:0008033">
    <property type="term" value="P:tRNA processing"/>
    <property type="evidence" value="ECO:0007669"/>
    <property type="project" value="InterPro"/>
</dbReference>
<dbReference type="GO" id="GO:0006364">
    <property type="term" value="P:rRNA processing"/>
    <property type="evidence" value="ECO:0007669"/>
    <property type="project" value="InterPro"/>
</dbReference>
<evidence type="ECO:0000256" key="1">
    <source>
        <dbReference type="SAM" id="MobiDB-lite"/>
    </source>
</evidence>
<dbReference type="InterPro" id="IPR013241">
    <property type="entry name" value="RNase_P_Pop3"/>
</dbReference>
<feature type="region of interest" description="Disordered" evidence="1">
    <location>
        <begin position="57"/>
        <end position="95"/>
    </location>
</feature>
<dbReference type="Pfam" id="PF08228">
    <property type="entry name" value="RNase_P_pop3"/>
    <property type="match status" value="1"/>
</dbReference>
<dbReference type="GO" id="GO:0005655">
    <property type="term" value="C:nucleolar ribonuclease P complex"/>
    <property type="evidence" value="ECO:0007669"/>
    <property type="project" value="TreeGrafter"/>
</dbReference>